<dbReference type="PROSITE" id="PS50883">
    <property type="entry name" value="EAL"/>
    <property type="match status" value="1"/>
</dbReference>
<feature type="domain" description="EAL" evidence="5">
    <location>
        <begin position="526"/>
        <end position="780"/>
    </location>
</feature>
<comment type="caution">
    <text evidence="7">The sequence shown here is derived from an EMBL/GenBank/DDBJ whole genome shotgun (WGS) entry which is preliminary data.</text>
</comment>
<keyword evidence="2" id="KW-1133">Transmembrane helix</keyword>
<dbReference type="GO" id="GO:0003824">
    <property type="term" value="F:catalytic activity"/>
    <property type="evidence" value="ECO:0007669"/>
    <property type="project" value="UniProtKB-ARBA"/>
</dbReference>
<dbReference type="Pfam" id="PF00989">
    <property type="entry name" value="PAS"/>
    <property type="match status" value="1"/>
</dbReference>
<dbReference type="PANTHER" id="PTHR44757">
    <property type="entry name" value="DIGUANYLATE CYCLASE DGCP"/>
    <property type="match status" value="1"/>
</dbReference>
<dbReference type="CDD" id="cd01948">
    <property type="entry name" value="EAL"/>
    <property type="match status" value="1"/>
</dbReference>
<dbReference type="GO" id="GO:0006355">
    <property type="term" value="P:regulation of DNA-templated transcription"/>
    <property type="evidence" value="ECO:0007669"/>
    <property type="project" value="InterPro"/>
</dbReference>
<reference evidence="8" key="1">
    <citation type="submission" date="2018-09" db="EMBL/GenBank/DDBJ databases">
        <authorList>
            <person name="Zhu H."/>
        </authorList>
    </citation>
    <scope>NUCLEOTIDE SEQUENCE [LARGE SCALE GENOMIC DNA]</scope>
    <source>
        <strain evidence="8">K1R23-30</strain>
    </source>
</reference>
<dbReference type="InterPro" id="IPR013767">
    <property type="entry name" value="PAS_fold"/>
</dbReference>
<dbReference type="SUPFAM" id="SSF55073">
    <property type="entry name" value="Nucleotide cyclase"/>
    <property type="match status" value="1"/>
</dbReference>
<feature type="transmembrane region" description="Helical" evidence="2">
    <location>
        <begin position="26"/>
        <end position="45"/>
    </location>
</feature>
<dbReference type="NCBIfam" id="TIGR00229">
    <property type="entry name" value="sensory_box"/>
    <property type="match status" value="2"/>
</dbReference>
<dbReference type="AlphaFoldDB" id="A0A3A3FKQ7"/>
<dbReference type="PROSITE" id="PS50112">
    <property type="entry name" value="PAS"/>
    <property type="match status" value="1"/>
</dbReference>
<dbReference type="InterPro" id="IPR052155">
    <property type="entry name" value="Biofilm_reg_signaling"/>
</dbReference>
<dbReference type="InterPro" id="IPR035965">
    <property type="entry name" value="PAS-like_dom_sf"/>
</dbReference>
<dbReference type="InterPro" id="IPR000160">
    <property type="entry name" value="GGDEF_dom"/>
</dbReference>
<feature type="domain" description="GGDEF" evidence="6">
    <location>
        <begin position="384"/>
        <end position="517"/>
    </location>
</feature>
<dbReference type="Pfam" id="PF08447">
    <property type="entry name" value="PAS_3"/>
    <property type="match status" value="1"/>
</dbReference>
<dbReference type="InterPro" id="IPR000700">
    <property type="entry name" value="PAS-assoc_C"/>
</dbReference>
<dbReference type="CDD" id="cd00130">
    <property type="entry name" value="PAS"/>
    <property type="match status" value="2"/>
</dbReference>
<dbReference type="SMART" id="SM00086">
    <property type="entry name" value="PAC"/>
    <property type="match status" value="2"/>
</dbReference>
<dbReference type="OrthoDB" id="9813903at2"/>
<feature type="domain" description="PAC" evidence="4">
    <location>
        <begin position="299"/>
        <end position="352"/>
    </location>
</feature>
<dbReference type="Pfam" id="PF00990">
    <property type="entry name" value="GGDEF"/>
    <property type="match status" value="1"/>
</dbReference>
<evidence type="ECO:0000313" key="7">
    <source>
        <dbReference type="EMBL" id="RJF95774.1"/>
    </source>
</evidence>
<dbReference type="EMBL" id="QYUO01000002">
    <property type="protein sequence ID" value="RJF95774.1"/>
    <property type="molecule type" value="Genomic_DNA"/>
</dbReference>
<gene>
    <name evidence="7" type="ORF">D3871_20570</name>
</gene>
<dbReference type="PROSITE" id="PS50887">
    <property type="entry name" value="GGDEF"/>
    <property type="match status" value="1"/>
</dbReference>
<dbReference type="SMART" id="SM00091">
    <property type="entry name" value="PAS"/>
    <property type="match status" value="2"/>
</dbReference>
<name>A0A3A3FKQ7_9BURK</name>
<evidence type="ECO:0000259" key="5">
    <source>
        <dbReference type="PROSITE" id="PS50883"/>
    </source>
</evidence>
<proteinExistence type="predicted"/>
<keyword evidence="2" id="KW-0812">Transmembrane</keyword>
<dbReference type="InterPro" id="IPR029787">
    <property type="entry name" value="Nucleotide_cyclase"/>
</dbReference>
<feature type="domain" description="PAS" evidence="3">
    <location>
        <begin position="99"/>
        <end position="169"/>
    </location>
</feature>
<evidence type="ECO:0000259" key="3">
    <source>
        <dbReference type="PROSITE" id="PS50112"/>
    </source>
</evidence>
<dbReference type="PROSITE" id="PS50113">
    <property type="entry name" value="PAC"/>
    <property type="match status" value="1"/>
</dbReference>
<dbReference type="PANTHER" id="PTHR44757:SF2">
    <property type="entry name" value="BIOFILM ARCHITECTURE MAINTENANCE PROTEIN MBAA"/>
    <property type="match status" value="1"/>
</dbReference>
<dbReference type="SMART" id="SM00052">
    <property type="entry name" value="EAL"/>
    <property type="match status" value="1"/>
</dbReference>
<keyword evidence="1" id="KW-0175">Coiled coil</keyword>
<dbReference type="Gene3D" id="3.20.20.450">
    <property type="entry name" value="EAL domain"/>
    <property type="match status" value="1"/>
</dbReference>
<dbReference type="SMART" id="SM00267">
    <property type="entry name" value="GGDEF"/>
    <property type="match status" value="1"/>
</dbReference>
<evidence type="ECO:0000256" key="2">
    <source>
        <dbReference type="SAM" id="Phobius"/>
    </source>
</evidence>
<evidence type="ECO:0000259" key="6">
    <source>
        <dbReference type="PROSITE" id="PS50887"/>
    </source>
</evidence>
<dbReference type="RefSeq" id="WP_119770920.1">
    <property type="nucleotide sequence ID" value="NZ_QYUO01000002.1"/>
</dbReference>
<dbReference type="FunFam" id="3.30.70.270:FF:000001">
    <property type="entry name" value="Diguanylate cyclase domain protein"/>
    <property type="match status" value="1"/>
</dbReference>
<dbReference type="Gene3D" id="3.30.450.20">
    <property type="entry name" value="PAS domain"/>
    <property type="match status" value="2"/>
</dbReference>
<dbReference type="CDD" id="cd01949">
    <property type="entry name" value="GGDEF"/>
    <property type="match status" value="1"/>
</dbReference>
<accession>A0A3A3FKQ7</accession>
<protein>
    <submittedName>
        <fullName evidence="7">EAL domain-containing protein</fullName>
    </submittedName>
</protein>
<evidence type="ECO:0000259" key="4">
    <source>
        <dbReference type="PROSITE" id="PS50113"/>
    </source>
</evidence>
<dbReference type="NCBIfam" id="TIGR00254">
    <property type="entry name" value="GGDEF"/>
    <property type="match status" value="1"/>
</dbReference>
<feature type="coiled-coil region" evidence="1">
    <location>
        <begin position="207"/>
        <end position="234"/>
    </location>
</feature>
<dbReference type="Pfam" id="PF00563">
    <property type="entry name" value="EAL"/>
    <property type="match status" value="1"/>
</dbReference>
<dbReference type="Gene3D" id="3.30.70.270">
    <property type="match status" value="1"/>
</dbReference>
<keyword evidence="8" id="KW-1185">Reference proteome</keyword>
<dbReference type="InterPro" id="IPR001633">
    <property type="entry name" value="EAL_dom"/>
</dbReference>
<evidence type="ECO:0000256" key="1">
    <source>
        <dbReference type="SAM" id="Coils"/>
    </source>
</evidence>
<sequence>MSLIPPIAIGVGTMGRKGYQFSSQRIAGITAGIYFIVGILWILLSDRAALLLVTDVQRLTTLQHYKGWIFVALTTVLLHGIVTRLLRSVQQVNKRLVISEERFRLLSEASPDGMLVARDGCLVYANPAAAGLLGADSPKTLVGRKTVDFITPESLDAVMEVRSQLVELGQKTPLHEIQMRRLDGMLIPVQVTCVKSVWEGEPAVQLMLRDISEIRQAEKKLRRLSERLQLAIEGTGEGIWDWDIGRNEYTLSGGISHVLSKDAVLQGKGSDWTSLIHPDDRVRVSKEFKSTLSGSSPMFGCEYRLRMHDGNWKWVWVRGVVVDRDPDGKALMATGTLTDISVRKDSDEMVWRHANLDALTTLPNRRLFLERLDLELQKNRRTANRLALLFIDLDGFKQVNDMFGHDAGDLLLMEAGRRLKGGTRNTDLVARLGGDEFAVMLTELHDSDHLEIVCQHILASLAEPFQLSHEIGYVTGSIGISMSPLDALGAEELIRKADQAMYAAKRAGKNQFRYFTQEMDQRAHLRLQISNDLRYAMRNRQLSIYYQPVVDLSDGRIVKAEALLRWFHPTLGSIEPASFVPIAEESGLIQPIGNWVFREAAQYGQRCCDQLHMPFQISINKSPVQFMSAEGDGDWLAYLTVHGIPANLIAIEITEGVLLQAASTVTDMLHAYRKAGIQMALDDFGTGYASLSYLQKFQIDLVKIDQSFVQNMTVDPSSRTIAETIIVMAHKLGKRVVAEGIETKDQLQCLMAAGCDYGQGYLFSGPLPAEDFTRMLARSSCVRIH</sequence>
<organism evidence="7 8">
    <name type="scientific">Noviherbaspirillum saxi</name>
    <dbReference type="NCBI Taxonomy" id="2320863"/>
    <lineage>
        <taxon>Bacteria</taxon>
        <taxon>Pseudomonadati</taxon>
        <taxon>Pseudomonadota</taxon>
        <taxon>Betaproteobacteria</taxon>
        <taxon>Burkholderiales</taxon>
        <taxon>Oxalobacteraceae</taxon>
        <taxon>Noviherbaspirillum</taxon>
    </lineage>
</organism>
<dbReference type="InterPro" id="IPR035919">
    <property type="entry name" value="EAL_sf"/>
</dbReference>
<dbReference type="InterPro" id="IPR000014">
    <property type="entry name" value="PAS"/>
</dbReference>
<dbReference type="InterPro" id="IPR043128">
    <property type="entry name" value="Rev_trsase/Diguanyl_cyclase"/>
</dbReference>
<dbReference type="InterPro" id="IPR013655">
    <property type="entry name" value="PAS_fold_3"/>
</dbReference>
<dbReference type="Proteomes" id="UP000265955">
    <property type="component" value="Unassembled WGS sequence"/>
</dbReference>
<dbReference type="SUPFAM" id="SSF141868">
    <property type="entry name" value="EAL domain-like"/>
    <property type="match status" value="1"/>
</dbReference>
<dbReference type="InterPro" id="IPR001610">
    <property type="entry name" value="PAC"/>
</dbReference>
<keyword evidence="2" id="KW-0472">Membrane</keyword>
<dbReference type="SUPFAM" id="SSF55785">
    <property type="entry name" value="PYP-like sensor domain (PAS domain)"/>
    <property type="match status" value="2"/>
</dbReference>
<evidence type="ECO:0000313" key="8">
    <source>
        <dbReference type="Proteomes" id="UP000265955"/>
    </source>
</evidence>